<dbReference type="Proteomes" id="UP000318815">
    <property type="component" value="Unassembled WGS sequence"/>
</dbReference>
<protein>
    <submittedName>
        <fullName evidence="4">Prohibitin family protein</fullName>
    </submittedName>
</protein>
<dbReference type="RefSeq" id="WP_146306379.1">
    <property type="nucleotide sequence ID" value="NZ_VOHS01000018.1"/>
</dbReference>
<dbReference type="AlphaFoldDB" id="A0A5C6LR89"/>
<dbReference type="Pfam" id="PF01145">
    <property type="entry name" value="Band_7"/>
    <property type="match status" value="1"/>
</dbReference>
<accession>A0A5C6LR89</accession>
<proteinExistence type="predicted"/>
<comment type="caution">
    <text evidence="4">The sequence shown here is derived from an EMBL/GenBank/DDBJ whole genome shotgun (WGS) entry which is preliminary data.</text>
</comment>
<evidence type="ECO:0000256" key="2">
    <source>
        <dbReference type="SAM" id="Coils"/>
    </source>
</evidence>
<comment type="subcellular location">
    <subcellularLocation>
        <location evidence="1">Membrane</location>
        <topology evidence="1">Single-pass membrane protein</topology>
    </subcellularLocation>
</comment>
<keyword evidence="5" id="KW-1185">Reference proteome</keyword>
<feature type="domain" description="Band 7" evidence="3">
    <location>
        <begin position="29"/>
        <end position="215"/>
    </location>
</feature>
<dbReference type="InterPro" id="IPR036013">
    <property type="entry name" value="Band_7/SPFH_dom_sf"/>
</dbReference>
<dbReference type="InterPro" id="IPR000163">
    <property type="entry name" value="Prohibitin"/>
</dbReference>
<dbReference type="PANTHER" id="PTHR42911">
    <property type="entry name" value="MODULATOR OF FTSH PROTEASE HFLC"/>
    <property type="match status" value="1"/>
</dbReference>
<dbReference type="GO" id="GO:0016020">
    <property type="term" value="C:membrane"/>
    <property type="evidence" value="ECO:0007669"/>
    <property type="project" value="UniProtKB-SubCell"/>
</dbReference>
<feature type="coiled-coil region" evidence="2">
    <location>
        <begin position="185"/>
        <end position="219"/>
    </location>
</feature>
<dbReference type="CDD" id="cd03401">
    <property type="entry name" value="SPFH_prohibitin"/>
    <property type="match status" value="1"/>
</dbReference>
<keyword evidence="2" id="KW-0175">Coiled coil</keyword>
<evidence type="ECO:0000256" key="1">
    <source>
        <dbReference type="ARBA" id="ARBA00004167"/>
    </source>
</evidence>
<dbReference type="Gene3D" id="3.30.479.30">
    <property type="entry name" value="Band 7 domain"/>
    <property type="match status" value="1"/>
</dbReference>
<evidence type="ECO:0000259" key="3">
    <source>
        <dbReference type="Pfam" id="PF01145"/>
    </source>
</evidence>
<evidence type="ECO:0000313" key="4">
    <source>
        <dbReference type="EMBL" id="TWV99143.1"/>
    </source>
</evidence>
<name>A0A5C6LR89_9BACT</name>
<dbReference type="EMBL" id="VOHS01000018">
    <property type="protein sequence ID" value="TWV99143.1"/>
    <property type="molecule type" value="Genomic_DNA"/>
</dbReference>
<gene>
    <name evidence="4" type="ORF">FEF09_17885</name>
</gene>
<dbReference type="OrthoDB" id="9812991at2"/>
<dbReference type="SUPFAM" id="SSF117892">
    <property type="entry name" value="Band 7/SPFH domain"/>
    <property type="match status" value="1"/>
</dbReference>
<dbReference type="PANTHER" id="PTHR42911:SF1">
    <property type="entry name" value="MODULATOR OF FTSH PROTEASE HFLC"/>
    <property type="match status" value="1"/>
</dbReference>
<sequence length="265" mass="30086">MNQKKIRSIVLLVIVVVVIPVFCNLCCTRIDAGHEGIRVKQYGTDKGVQDISLVTGRVWYNPLTESVYEFPIFVQTADYNPFTVNAKDGSVFTVDPTITFRVLPGKSPEIFKKYRKGIDEITKTTLYNYVRDAFRIQFNKYTTDSMISSREGFENAVQAQLSESMKKEGFDLEQLTSGIEYPETITQAIDAKNRAVQQAMQVENELRVTEANAKKLIIQAEAEAKANQLRQQSLTPLLIQQQFIEKWDGKTALYGSSPTFFKNVQ</sequence>
<evidence type="ECO:0000313" key="5">
    <source>
        <dbReference type="Proteomes" id="UP000318815"/>
    </source>
</evidence>
<organism evidence="4 5">
    <name type="scientific">Chitinophaga pinensis</name>
    <dbReference type="NCBI Taxonomy" id="79329"/>
    <lineage>
        <taxon>Bacteria</taxon>
        <taxon>Pseudomonadati</taxon>
        <taxon>Bacteroidota</taxon>
        <taxon>Chitinophagia</taxon>
        <taxon>Chitinophagales</taxon>
        <taxon>Chitinophagaceae</taxon>
        <taxon>Chitinophaga</taxon>
    </lineage>
</organism>
<dbReference type="InterPro" id="IPR001107">
    <property type="entry name" value="Band_7"/>
</dbReference>
<reference evidence="4 5" key="1">
    <citation type="submission" date="2019-08" db="EMBL/GenBank/DDBJ databases">
        <title>Whole genome sequencing of chitin degrading bacteria Chitinophaga pinensis YS16.</title>
        <authorList>
            <person name="Singh R.P."/>
            <person name="Manchanda G."/>
            <person name="Maurya I.K."/>
            <person name="Joshi N.K."/>
            <person name="Srivastava A.K."/>
        </authorList>
    </citation>
    <scope>NUCLEOTIDE SEQUENCE [LARGE SCALE GENOMIC DNA]</scope>
    <source>
        <strain evidence="4 5">YS-16</strain>
    </source>
</reference>